<dbReference type="EMBL" id="NAFL01000234">
    <property type="protein sequence ID" value="OSJ34216.1"/>
    <property type="molecule type" value="Genomic_DNA"/>
</dbReference>
<dbReference type="Proteomes" id="UP000193335">
    <property type="component" value="Unassembled WGS sequence"/>
</dbReference>
<comment type="caution">
    <text evidence="1">The sequence shown here is derived from an EMBL/GenBank/DDBJ whole genome shotgun (WGS) entry which is preliminary data.</text>
</comment>
<reference evidence="1 2" key="1">
    <citation type="submission" date="2017-03" db="EMBL/GenBank/DDBJ databases">
        <title>Whole genome sequences of fourteen strains of Bradyrhizobium canariense and one strain of Bradyrhizobium japonicum isolated from Lupinus (Papilionoideae: Genisteae) species in Algeria.</title>
        <authorList>
            <person name="Crovadore J."/>
            <person name="Chekireb D."/>
            <person name="Brachmann A."/>
            <person name="Chablais R."/>
            <person name="Cochard B."/>
            <person name="Lefort F."/>
        </authorList>
    </citation>
    <scope>NUCLEOTIDE SEQUENCE [LARGE SCALE GENOMIC DNA]</scope>
    <source>
        <strain evidence="1 2">UBMA197</strain>
    </source>
</reference>
<organism evidence="1 2">
    <name type="scientific">Bradyrhizobium japonicum</name>
    <dbReference type="NCBI Taxonomy" id="375"/>
    <lineage>
        <taxon>Bacteria</taxon>
        <taxon>Pseudomonadati</taxon>
        <taxon>Pseudomonadota</taxon>
        <taxon>Alphaproteobacteria</taxon>
        <taxon>Hyphomicrobiales</taxon>
        <taxon>Nitrobacteraceae</taxon>
        <taxon>Bradyrhizobium</taxon>
    </lineage>
</organism>
<protein>
    <submittedName>
        <fullName evidence="1">Uncharacterized protein</fullName>
    </submittedName>
</protein>
<evidence type="ECO:0000313" key="1">
    <source>
        <dbReference type="EMBL" id="OSJ34216.1"/>
    </source>
</evidence>
<proteinExistence type="predicted"/>
<name>A0A1Y2JRV0_BRAJP</name>
<sequence length="204" mass="22272">MKANLLKATAAELTSLAAGTAADHFRDLQSGKLVSKGAPGRYGGVVMTDSDRINTLLGFAFDPPRGESRVANVKRIRRFELLSATYSPLRTKISPEDSARSAFQFVQGLTKFDDLGTALDGIVGSMRTSAFADWEAEIPADIVVDFHGDRSVTMMIDRPQTNNSAVFIFEPKKAPSNAAIERITRLHRIVFERLAANETAPDQD</sequence>
<dbReference type="AlphaFoldDB" id="A0A1Y2JRV0"/>
<dbReference type="RefSeq" id="WP_085399844.1">
    <property type="nucleotide sequence ID" value="NZ_NAFL01000234.1"/>
</dbReference>
<evidence type="ECO:0000313" key="2">
    <source>
        <dbReference type="Proteomes" id="UP000193335"/>
    </source>
</evidence>
<accession>A0A1Y2JRV0</accession>
<gene>
    <name evidence="1" type="ORF">BSZ19_12800</name>
</gene>